<protein>
    <recommendedName>
        <fullName evidence="4">F-box domain containing protein</fullName>
    </recommendedName>
</protein>
<feature type="compositionally biased region" description="Acidic residues" evidence="1">
    <location>
        <begin position="86"/>
        <end position="95"/>
    </location>
</feature>
<evidence type="ECO:0008006" key="4">
    <source>
        <dbReference type="Google" id="ProtNLM"/>
    </source>
</evidence>
<feature type="region of interest" description="Disordered" evidence="1">
    <location>
        <begin position="84"/>
        <end position="141"/>
    </location>
</feature>
<feature type="region of interest" description="Disordered" evidence="1">
    <location>
        <begin position="343"/>
        <end position="436"/>
    </location>
</feature>
<feature type="compositionally biased region" description="Acidic residues" evidence="1">
    <location>
        <begin position="416"/>
        <end position="428"/>
    </location>
</feature>
<organism evidence="2 3">
    <name type="scientific">Pandoravirus dulcis</name>
    <dbReference type="NCBI Taxonomy" id="1349409"/>
    <lineage>
        <taxon>Viruses</taxon>
        <taxon>Pandoravirus</taxon>
    </lineage>
</organism>
<name>S4VRQ8_9VIRU</name>
<reference evidence="2 3" key="1">
    <citation type="journal article" date="2013" name="Science">
        <title>Pandoraviruses: amoeba viruses with genomes up to 2.5 Mb reaching that of parasitic eukaryotes.</title>
        <authorList>
            <person name="Philippe N."/>
            <person name="Legendre M."/>
            <person name="Doutre G."/>
            <person name="Coute Y."/>
            <person name="Poirot O."/>
            <person name="Lescot M."/>
            <person name="Arslan D."/>
            <person name="Seltzer V."/>
            <person name="Bertaux L."/>
            <person name="Bruley C."/>
            <person name="Garin J."/>
            <person name="Claverie J.M."/>
            <person name="Abergel C."/>
        </authorList>
    </citation>
    <scope>NUCLEOTIDE SEQUENCE [LARGE SCALE GENOMIC DNA]</scope>
    <source>
        <strain evidence="2">Melbourne</strain>
    </source>
</reference>
<dbReference type="RefSeq" id="YP_008319722.1">
    <property type="nucleotide sequence ID" value="NC_021858.1"/>
</dbReference>
<dbReference type="EMBL" id="KC977570">
    <property type="protein sequence ID" value="AGO83053.1"/>
    <property type="molecule type" value="Genomic_DNA"/>
</dbReference>
<proteinExistence type="predicted"/>
<evidence type="ECO:0000313" key="3">
    <source>
        <dbReference type="Proteomes" id="UP000201566"/>
    </source>
</evidence>
<gene>
    <name evidence="2" type="ORF">pdul_cds_841</name>
</gene>
<evidence type="ECO:0000256" key="1">
    <source>
        <dbReference type="SAM" id="MobiDB-lite"/>
    </source>
</evidence>
<feature type="compositionally biased region" description="Basic and acidic residues" evidence="1">
    <location>
        <begin position="353"/>
        <end position="367"/>
    </location>
</feature>
<dbReference type="Proteomes" id="UP000201566">
    <property type="component" value="Segment"/>
</dbReference>
<evidence type="ECO:0000313" key="2">
    <source>
        <dbReference type="EMBL" id="AGO83053.1"/>
    </source>
</evidence>
<feature type="compositionally biased region" description="Low complexity" evidence="1">
    <location>
        <begin position="109"/>
        <end position="118"/>
    </location>
</feature>
<feature type="compositionally biased region" description="Acidic residues" evidence="1">
    <location>
        <begin position="343"/>
        <end position="352"/>
    </location>
</feature>
<dbReference type="GeneID" id="16512689"/>
<dbReference type="KEGG" id="vg:16512689"/>
<sequence length="647" mass="71653">MEALLLTDLPTDILYAIAARVPSTRDASSLGATCLSMHHIYEHLVSGRRQRALAAAALRMGTFVDDWERFAADYDDELFLRNVDEDRGEEDEEDAPLTYAHPSDRASVLDDGPALDAAGAHEPKDTSAVDDTPTSDTDDWSLDGGGSTRCFRLPCVEPSLAGASIEPCTHTPDWSLDVDLPDDGNCHRDYMCDACARLAGHVLDDPDHVKWPMVRIDMDQPHVWTRDWVGICPAAYVPTPPVGELRAPRGLESWIDADAAQCLADSIHAARSIFDATFAPYFDGYVGPVPLECNPPHVTYRSSLVPTEADDSDSDNAGQQRPGLYVTRALHCYSYYKWHTDEDGHEDEDADEGRDHDSDHDHDHDSIEGETSDDEMQVVSEATRGERQYADETSNGGGLDASALDGDDGEWSGGEDGSEDDEDTISSDDDNRSDNEAYAACRSYERERWESRNDAGRPVAVVTIDASEGAPRQDPFVGFDQYGRFGSCLRYCVDNVPPAALVRVHHTLPSVVGNPRTWLPIGATRVPCRKPERGHIWRYVLVCCDPASPMWGAAMVVRAMTDRWPSIVWLPGADNVCAAIETYRRDHHHRRQGPALALGVREGFVHWLCTSRRLPVPSHWRILRDRAIKAGQPAVPIWTGFPRFGRP</sequence>
<accession>S4VRQ8</accession>